<accession>A0ABT4UFL0</accession>
<dbReference type="Proteomes" id="UP001527866">
    <property type="component" value="Unassembled WGS sequence"/>
</dbReference>
<sequence length="340" mass="36622">MSTEPSGRPRSRRALKALKVLAVLVAAWLVIDKAVAIASPAPQVGHWRSQEGYASYRAAYDAAMADLPEPTRTHDVPTEFGTVRVYEWAADGGGDKGNGLLPVVFVPGISSGAPMWGDNLPSWIGDRTLYAMDAIGDSGMSTQSVPFDSFADQAEWVEQMLAGLDIDRAHMVGHSFGGAVAANHALDHPGRVASLTLLEPVVVLEALPASMYLWSSLLILPAPQSWKDRALAEIGGTTLEEVRERTPMSVMVDEGAGHYVSPTLVPRTLTDDEWRSMEMPVRVDIAAEKSLAGGEEAAKRARGLGMDPVTVWPETTHSLPMQAAEDLGPELEEYWSTHDG</sequence>
<name>A0ABT4UFL0_9ACTN</name>
<dbReference type="Gene3D" id="3.40.50.1820">
    <property type="entry name" value="alpha/beta hydrolase"/>
    <property type="match status" value="1"/>
</dbReference>
<evidence type="ECO:0000259" key="1">
    <source>
        <dbReference type="Pfam" id="PF00561"/>
    </source>
</evidence>
<keyword evidence="2" id="KW-0378">Hydrolase</keyword>
<dbReference type="PANTHER" id="PTHR43798:SF33">
    <property type="entry name" value="HYDROLASE, PUTATIVE (AFU_ORTHOLOGUE AFUA_2G14860)-RELATED"/>
    <property type="match status" value="1"/>
</dbReference>
<evidence type="ECO:0000313" key="2">
    <source>
        <dbReference type="EMBL" id="MDA2815142.1"/>
    </source>
</evidence>
<reference evidence="2 3" key="1">
    <citation type="submission" date="2023-01" db="EMBL/GenBank/DDBJ databases">
        <title>Draft genome sequence of Nocardiopsis sp. RSe5-2 isolated from halophytes.</title>
        <authorList>
            <person name="Duangmal K."/>
            <person name="Chantavorakit T."/>
        </authorList>
    </citation>
    <scope>NUCLEOTIDE SEQUENCE [LARGE SCALE GENOMIC DNA]</scope>
    <source>
        <strain evidence="2 3">RSe5-2</strain>
    </source>
</reference>
<keyword evidence="3" id="KW-1185">Reference proteome</keyword>
<dbReference type="GO" id="GO:0016787">
    <property type="term" value="F:hydrolase activity"/>
    <property type="evidence" value="ECO:0007669"/>
    <property type="project" value="UniProtKB-KW"/>
</dbReference>
<evidence type="ECO:0000313" key="3">
    <source>
        <dbReference type="Proteomes" id="UP001527866"/>
    </source>
</evidence>
<dbReference type="EMBL" id="JAQFWQ010000174">
    <property type="protein sequence ID" value="MDA2815142.1"/>
    <property type="molecule type" value="Genomic_DNA"/>
</dbReference>
<protein>
    <submittedName>
        <fullName evidence="2">Alpha/beta fold hydrolase</fullName>
    </submittedName>
</protein>
<dbReference type="PRINTS" id="PR00111">
    <property type="entry name" value="ABHYDROLASE"/>
</dbReference>
<feature type="domain" description="AB hydrolase-1" evidence="1">
    <location>
        <begin position="102"/>
        <end position="224"/>
    </location>
</feature>
<dbReference type="Pfam" id="PF00561">
    <property type="entry name" value="Abhydrolase_1"/>
    <property type="match status" value="1"/>
</dbReference>
<dbReference type="InterPro" id="IPR050266">
    <property type="entry name" value="AB_hydrolase_sf"/>
</dbReference>
<comment type="caution">
    <text evidence="2">The sequence shown here is derived from an EMBL/GenBank/DDBJ whole genome shotgun (WGS) entry which is preliminary data.</text>
</comment>
<dbReference type="InterPro" id="IPR029058">
    <property type="entry name" value="AB_hydrolase_fold"/>
</dbReference>
<dbReference type="SUPFAM" id="SSF53474">
    <property type="entry name" value="alpha/beta-Hydrolases"/>
    <property type="match status" value="1"/>
</dbReference>
<proteinExistence type="predicted"/>
<gene>
    <name evidence="2" type="ORF">O4J56_31160</name>
</gene>
<organism evidence="2 3">
    <name type="scientific">Nocardiopsis endophytica</name>
    <dbReference type="NCBI Taxonomy" id="3018445"/>
    <lineage>
        <taxon>Bacteria</taxon>
        <taxon>Bacillati</taxon>
        <taxon>Actinomycetota</taxon>
        <taxon>Actinomycetes</taxon>
        <taxon>Streptosporangiales</taxon>
        <taxon>Nocardiopsidaceae</taxon>
        <taxon>Nocardiopsis</taxon>
    </lineage>
</organism>
<dbReference type="RefSeq" id="WP_270690755.1">
    <property type="nucleotide sequence ID" value="NZ_JAQFWQ010000174.1"/>
</dbReference>
<dbReference type="PANTHER" id="PTHR43798">
    <property type="entry name" value="MONOACYLGLYCEROL LIPASE"/>
    <property type="match status" value="1"/>
</dbReference>
<dbReference type="InterPro" id="IPR000073">
    <property type="entry name" value="AB_hydrolase_1"/>
</dbReference>